<dbReference type="GO" id="GO:0006281">
    <property type="term" value="P:DNA repair"/>
    <property type="evidence" value="ECO:0007669"/>
    <property type="project" value="TreeGrafter"/>
</dbReference>
<keyword evidence="1" id="KW-0378">Hydrolase</keyword>
<dbReference type="NCBIfam" id="TIGR01549">
    <property type="entry name" value="HAD-SF-IA-v1"/>
    <property type="match status" value="1"/>
</dbReference>
<gene>
    <name evidence="1" type="ORF">H6H00_17365</name>
</gene>
<proteinExistence type="predicted"/>
<dbReference type="InterPro" id="IPR006439">
    <property type="entry name" value="HAD-SF_hydro_IA"/>
</dbReference>
<dbReference type="Gene3D" id="1.10.150.240">
    <property type="entry name" value="Putative phosphatase, domain 2"/>
    <property type="match status" value="1"/>
</dbReference>
<accession>A0A7G7MB81</accession>
<dbReference type="Proteomes" id="UP000515728">
    <property type="component" value="Chromosome"/>
</dbReference>
<dbReference type="KEGG" id="ppel:H6H00_17365"/>
<dbReference type="InterPro" id="IPR023214">
    <property type="entry name" value="HAD_sf"/>
</dbReference>
<organism evidence="1 2">
    <name type="scientific">Pseudonocardia petroleophila</name>
    <dbReference type="NCBI Taxonomy" id="37331"/>
    <lineage>
        <taxon>Bacteria</taxon>
        <taxon>Bacillati</taxon>
        <taxon>Actinomycetota</taxon>
        <taxon>Actinomycetes</taxon>
        <taxon>Pseudonocardiales</taxon>
        <taxon>Pseudonocardiaceae</taxon>
        <taxon>Pseudonocardia</taxon>
    </lineage>
</organism>
<evidence type="ECO:0000313" key="1">
    <source>
        <dbReference type="EMBL" id="QNG50042.1"/>
    </source>
</evidence>
<dbReference type="RefSeq" id="WP_185716804.1">
    <property type="nucleotide sequence ID" value="NZ_BAAAWI010000001.1"/>
</dbReference>
<sequence length="199" mass="20412">MITAVVWDMDGTLLDSIDAIAAAFAAAAGRGPIPPAEVERLFRLPTPEAILADLTGRPTGVDAFYRALAAEAAHVRPYPGIRVALTALTVPTGVFTGSNAVATDILLRATGLRDLFGTVVAGDDVDRRKPDPAGLELACRRLGVPAGSALYVGDSATDLETARRAGASPVAAAWGHNHRPGDGDAVVCARPGDVLALLA</sequence>
<dbReference type="Pfam" id="PF13419">
    <property type="entry name" value="HAD_2"/>
    <property type="match status" value="1"/>
</dbReference>
<dbReference type="SUPFAM" id="SSF56784">
    <property type="entry name" value="HAD-like"/>
    <property type="match status" value="1"/>
</dbReference>
<keyword evidence="2" id="KW-1185">Reference proteome</keyword>
<dbReference type="InterPro" id="IPR023198">
    <property type="entry name" value="PGP-like_dom2"/>
</dbReference>
<dbReference type="InterPro" id="IPR050155">
    <property type="entry name" value="HAD-like_hydrolase_sf"/>
</dbReference>
<dbReference type="AlphaFoldDB" id="A0A7G7MB81"/>
<dbReference type="PRINTS" id="PR00413">
    <property type="entry name" value="HADHALOGNASE"/>
</dbReference>
<dbReference type="PANTHER" id="PTHR43434">
    <property type="entry name" value="PHOSPHOGLYCOLATE PHOSPHATASE"/>
    <property type="match status" value="1"/>
</dbReference>
<dbReference type="SFLD" id="SFLDS00003">
    <property type="entry name" value="Haloacid_Dehalogenase"/>
    <property type="match status" value="1"/>
</dbReference>
<dbReference type="PANTHER" id="PTHR43434:SF1">
    <property type="entry name" value="PHOSPHOGLYCOLATE PHOSPHATASE"/>
    <property type="match status" value="1"/>
</dbReference>
<dbReference type="SFLD" id="SFLDG01129">
    <property type="entry name" value="C1.5:_HAD__Beta-PGM__Phosphata"/>
    <property type="match status" value="1"/>
</dbReference>
<name>A0A7G7MB81_9PSEU</name>
<dbReference type="Gene3D" id="3.40.50.1000">
    <property type="entry name" value="HAD superfamily/HAD-like"/>
    <property type="match status" value="1"/>
</dbReference>
<reference evidence="1 2" key="1">
    <citation type="submission" date="2020-08" db="EMBL/GenBank/DDBJ databases">
        <authorList>
            <person name="Mo P."/>
        </authorList>
    </citation>
    <scope>NUCLEOTIDE SEQUENCE [LARGE SCALE GENOMIC DNA]</scope>
    <source>
        <strain evidence="1 2">CGMCC 4.1532</strain>
    </source>
</reference>
<dbReference type="InterPro" id="IPR041492">
    <property type="entry name" value="HAD_2"/>
</dbReference>
<dbReference type="NCBIfam" id="TIGR01509">
    <property type="entry name" value="HAD-SF-IA-v3"/>
    <property type="match status" value="1"/>
</dbReference>
<protein>
    <submittedName>
        <fullName evidence="1">HAD family hydrolase</fullName>
    </submittedName>
</protein>
<dbReference type="InterPro" id="IPR036412">
    <property type="entry name" value="HAD-like_sf"/>
</dbReference>
<dbReference type="EMBL" id="CP060131">
    <property type="protein sequence ID" value="QNG50042.1"/>
    <property type="molecule type" value="Genomic_DNA"/>
</dbReference>
<evidence type="ECO:0000313" key="2">
    <source>
        <dbReference type="Proteomes" id="UP000515728"/>
    </source>
</evidence>
<dbReference type="GO" id="GO:0008967">
    <property type="term" value="F:phosphoglycolate phosphatase activity"/>
    <property type="evidence" value="ECO:0007669"/>
    <property type="project" value="TreeGrafter"/>
</dbReference>